<reference evidence="1 2" key="1">
    <citation type="journal article" date="2014" name="Int. J. Syst. Evol. Microbiol.">
        <title>Complete genome sequence of Corynebacterium casei LMG S-19264T (=DSM 44701T), isolated from a smear-ripened cheese.</title>
        <authorList>
            <consortium name="US DOE Joint Genome Institute (JGI-PGF)"/>
            <person name="Walter F."/>
            <person name="Albersmeier A."/>
            <person name="Kalinowski J."/>
            <person name="Ruckert C."/>
        </authorList>
    </citation>
    <scope>NUCLEOTIDE SEQUENCE [LARGE SCALE GENOMIC DNA]</scope>
    <source>
        <strain evidence="1 2">CGMCC 1.15295</strain>
    </source>
</reference>
<gene>
    <name evidence="1" type="ORF">GCM10011531_06760</name>
</gene>
<dbReference type="Gene3D" id="3.40.50.300">
    <property type="entry name" value="P-loop containing nucleotide triphosphate hydrolases"/>
    <property type="match status" value="1"/>
</dbReference>
<dbReference type="InterPro" id="IPR027417">
    <property type="entry name" value="P-loop_NTPase"/>
</dbReference>
<dbReference type="RefSeq" id="WP_188604926.1">
    <property type="nucleotide sequence ID" value="NZ_BMIC01000001.1"/>
</dbReference>
<evidence type="ECO:0000313" key="1">
    <source>
        <dbReference type="EMBL" id="GFZ79565.1"/>
    </source>
</evidence>
<dbReference type="AlphaFoldDB" id="A0A8J2TPC0"/>
<name>A0A8J2TPC0_9FLAO</name>
<proteinExistence type="predicted"/>
<comment type="caution">
    <text evidence="1">The sequence shown here is derived from an EMBL/GenBank/DDBJ whole genome shotgun (WGS) entry which is preliminary data.</text>
</comment>
<organism evidence="1 2">
    <name type="scientific">Aquaticitalea lipolytica</name>
    <dbReference type="NCBI Taxonomy" id="1247562"/>
    <lineage>
        <taxon>Bacteria</taxon>
        <taxon>Pseudomonadati</taxon>
        <taxon>Bacteroidota</taxon>
        <taxon>Flavobacteriia</taxon>
        <taxon>Flavobacteriales</taxon>
        <taxon>Flavobacteriaceae</taxon>
        <taxon>Aquaticitalea</taxon>
    </lineage>
</organism>
<accession>A0A8J2TPC0</accession>
<keyword evidence="2" id="KW-1185">Reference proteome</keyword>
<sequence>MKTIKKSIITKSVENFKINRTIRKTYMPKSGDVAVFQVISIGKHSAIQAENGNNTYIFPGDKILATFGNRYATAQFEGYVPKVHHNKYQILGQGGVVGVLASLHAKLDDVGPTEVKLIGYAVNEENQVINTIYNGVERETFNPIKNRPYEMYLSVGASMDSGKTTTAAFLSRGFMQQKKKVAFIKLTGTVFAKDCSIVRDCGAKTAVDFSYCGYPSTFLHSTNEILDILETLLKRVERINPDVVVIEIADGLFQRETKSLINHKPLMNMIDGVLLSCADSLAVNSGIEILRKINKEPILISGIFTASPLMIDEVKNETNIPVFTLEDFTNKINFGSVFPNIKALINA</sequence>
<dbReference type="Proteomes" id="UP000598120">
    <property type="component" value="Unassembled WGS sequence"/>
</dbReference>
<dbReference type="SUPFAM" id="SSF52540">
    <property type="entry name" value="P-loop containing nucleoside triphosphate hydrolases"/>
    <property type="match status" value="1"/>
</dbReference>
<evidence type="ECO:0000313" key="2">
    <source>
        <dbReference type="Proteomes" id="UP000598120"/>
    </source>
</evidence>
<protein>
    <submittedName>
        <fullName evidence="1">DUF1611 domain-containing protein</fullName>
    </submittedName>
</protein>
<dbReference type="EMBL" id="BMIC01000001">
    <property type="protein sequence ID" value="GFZ79565.1"/>
    <property type="molecule type" value="Genomic_DNA"/>
</dbReference>